<dbReference type="InterPro" id="IPR016181">
    <property type="entry name" value="Acyl_CoA_acyltransferase"/>
</dbReference>
<evidence type="ECO:0000313" key="4">
    <source>
        <dbReference type="EMBL" id="KAB7733202.1"/>
    </source>
</evidence>
<gene>
    <name evidence="4" type="ORF">F5984_04530</name>
</gene>
<dbReference type="EMBL" id="WELI01000001">
    <property type="protein sequence ID" value="KAB7733202.1"/>
    <property type="molecule type" value="Genomic_DNA"/>
</dbReference>
<evidence type="ECO:0000256" key="1">
    <source>
        <dbReference type="ARBA" id="ARBA00022679"/>
    </source>
</evidence>
<dbReference type="InterPro" id="IPR000182">
    <property type="entry name" value="GNAT_dom"/>
</dbReference>
<dbReference type="InterPro" id="IPR050832">
    <property type="entry name" value="Bact_Acetyltransf"/>
</dbReference>
<dbReference type="CDD" id="cd04301">
    <property type="entry name" value="NAT_SF"/>
    <property type="match status" value="1"/>
</dbReference>
<dbReference type="Gene3D" id="3.40.630.30">
    <property type="match status" value="1"/>
</dbReference>
<sequence length="173" mass="19511">MPSVQITPLTPADSSALSEIALRAYRDHYLDYWYDRGEWYMKRSFDPAVLSAELADPTALFFLVSLDGEPVGFLKINPDNPLPGTTDAHSFELERIYLIGRVTGQGVGRAALTFTENLGRERGKTVLWLKAMDTSDALQFYNRVGFETCGTVLLDFPQMKEERRGMVILKKVI</sequence>
<evidence type="ECO:0000259" key="3">
    <source>
        <dbReference type="PROSITE" id="PS51186"/>
    </source>
</evidence>
<dbReference type="PROSITE" id="PS51186">
    <property type="entry name" value="GNAT"/>
    <property type="match status" value="1"/>
</dbReference>
<protein>
    <submittedName>
        <fullName evidence="4">GNAT family N-acetyltransferase</fullName>
    </submittedName>
</protein>
<evidence type="ECO:0000256" key="2">
    <source>
        <dbReference type="ARBA" id="ARBA00023315"/>
    </source>
</evidence>
<feature type="domain" description="N-acetyltransferase" evidence="3">
    <location>
        <begin position="4"/>
        <end position="173"/>
    </location>
</feature>
<accession>A0A7J5U5T3</accession>
<proteinExistence type="predicted"/>
<keyword evidence="1 4" id="KW-0808">Transferase</keyword>
<evidence type="ECO:0000313" key="5">
    <source>
        <dbReference type="Proteomes" id="UP000488299"/>
    </source>
</evidence>
<dbReference type="Pfam" id="PF00583">
    <property type="entry name" value="Acetyltransf_1"/>
    <property type="match status" value="1"/>
</dbReference>
<dbReference type="AlphaFoldDB" id="A0A7J5U5T3"/>
<comment type="caution">
    <text evidence="4">The sequence shown here is derived from an EMBL/GenBank/DDBJ whole genome shotgun (WGS) entry which is preliminary data.</text>
</comment>
<dbReference type="PANTHER" id="PTHR43877:SF2">
    <property type="entry name" value="AMINOALKYLPHOSPHONATE N-ACETYLTRANSFERASE-RELATED"/>
    <property type="match status" value="1"/>
</dbReference>
<keyword evidence="2" id="KW-0012">Acyltransferase</keyword>
<reference evidence="4 5" key="1">
    <citation type="submission" date="2019-10" db="EMBL/GenBank/DDBJ databases">
        <title>Rudanella paleaurantiibacter sp. nov., isolated from sludge.</title>
        <authorList>
            <person name="Xu S.Q."/>
        </authorList>
    </citation>
    <scope>NUCLEOTIDE SEQUENCE [LARGE SCALE GENOMIC DNA]</scope>
    <source>
        <strain evidence="4 5">HX-22-17</strain>
    </source>
</reference>
<dbReference type="Proteomes" id="UP000488299">
    <property type="component" value="Unassembled WGS sequence"/>
</dbReference>
<dbReference type="RefSeq" id="WP_152123040.1">
    <property type="nucleotide sequence ID" value="NZ_WELI01000001.1"/>
</dbReference>
<dbReference type="GO" id="GO:0016747">
    <property type="term" value="F:acyltransferase activity, transferring groups other than amino-acyl groups"/>
    <property type="evidence" value="ECO:0007669"/>
    <property type="project" value="InterPro"/>
</dbReference>
<organism evidence="4 5">
    <name type="scientific">Rudanella paleaurantiibacter</name>
    <dbReference type="NCBI Taxonomy" id="2614655"/>
    <lineage>
        <taxon>Bacteria</taxon>
        <taxon>Pseudomonadati</taxon>
        <taxon>Bacteroidota</taxon>
        <taxon>Cytophagia</taxon>
        <taxon>Cytophagales</taxon>
        <taxon>Cytophagaceae</taxon>
        <taxon>Rudanella</taxon>
    </lineage>
</organism>
<name>A0A7J5U5T3_9BACT</name>
<keyword evidence="5" id="KW-1185">Reference proteome</keyword>
<dbReference type="SUPFAM" id="SSF55729">
    <property type="entry name" value="Acyl-CoA N-acyltransferases (Nat)"/>
    <property type="match status" value="1"/>
</dbReference>
<dbReference type="PANTHER" id="PTHR43877">
    <property type="entry name" value="AMINOALKYLPHOSPHONATE N-ACETYLTRANSFERASE-RELATED-RELATED"/>
    <property type="match status" value="1"/>
</dbReference>